<evidence type="ECO:0000256" key="6">
    <source>
        <dbReference type="ARBA" id="ARBA00022968"/>
    </source>
</evidence>
<evidence type="ECO:0000313" key="11">
    <source>
        <dbReference type="EMBL" id="GFH58975.1"/>
    </source>
</evidence>
<keyword evidence="3 10" id="KW-0328">Glycosyltransferase</keyword>
<keyword evidence="7 10" id="KW-1133">Transmembrane helix</keyword>
<dbReference type="EC" id="2.4.1.-" evidence="10"/>
<evidence type="ECO:0000256" key="10">
    <source>
        <dbReference type="RuleBase" id="RU363063"/>
    </source>
</evidence>
<evidence type="ECO:0000256" key="3">
    <source>
        <dbReference type="ARBA" id="ARBA00022676"/>
    </source>
</evidence>
<dbReference type="AlphaFoldDB" id="A0AAD3D9N2"/>
<name>A0AAD3D9N2_9STRA</name>
<evidence type="ECO:0000256" key="5">
    <source>
        <dbReference type="ARBA" id="ARBA00022692"/>
    </source>
</evidence>
<evidence type="ECO:0000256" key="4">
    <source>
        <dbReference type="ARBA" id="ARBA00022679"/>
    </source>
</evidence>
<dbReference type="PANTHER" id="PTHR11214">
    <property type="entry name" value="BETA-1,3-N-ACETYLGLUCOSAMINYLTRANSFERASE"/>
    <property type="match status" value="1"/>
</dbReference>
<evidence type="ECO:0000313" key="12">
    <source>
        <dbReference type="Proteomes" id="UP001054902"/>
    </source>
</evidence>
<dbReference type="GO" id="GO:0016758">
    <property type="term" value="F:hexosyltransferase activity"/>
    <property type="evidence" value="ECO:0007669"/>
    <property type="project" value="InterPro"/>
</dbReference>
<keyword evidence="6 10" id="KW-0735">Signal-anchor</keyword>
<comment type="caution">
    <text evidence="11">The sequence shown here is derived from an EMBL/GenBank/DDBJ whole genome shotgun (WGS) entry which is preliminary data.</text>
</comment>
<evidence type="ECO:0000256" key="9">
    <source>
        <dbReference type="ARBA" id="ARBA00023136"/>
    </source>
</evidence>
<proteinExistence type="inferred from homology"/>
<evidence type="ECO:0000256" key="8">
    <source>
        <dbReference type="ARBA" id="ARBA00023034"/>
    </source>
</evidence>
<dbReference type="EMBL" id="BLLK01000062">
    <property type="protein sequence ID" value="GFH58975.1"/>
    <property type="molecule type" value="Genomic_DNA"/>
</dbReference>
<sequence length="355" mass="41577">MEKTNLIPNQKQRKEWKKYIDRKVSSSVGMIYMATIVLMSILVLMKQGTGDGNLREENLNKMVLGETSIHHASRHLFKAPKKATLFLGIFSVSGLWKYDRRRTYIRDTYLNQKLDDHICKLSEFISEANLPESQRNCQIVYSFIIAGGDRNRPTDHDDDEPLTLATDRFGNSEDDCIYLNIRENMEHGKTATFFKAVVDIAKKYNIDYIAKTDDDTVHNKDLIQDWINEDLPPAPYNRRIFGGAARISWRKEVIYSGGEFYFMSTDLADYVGNELTAHERRQQSVFIEDLDMGTFVHSHPRPVKFLNLWQRKIWSHPHKTEAKFRFKFATHKEYVSLECIPWYQQCDRVVKREGF</sequence>
<evidence type="ECO:0000256" key="2">
    <source>
        <dbReference type="ARBA" id="ARBA00008661"/>
    </source>
</evidence>
<accession>A0AAD3D9N2</accession>
<organism evidence="11 12">
    <name type="scientific">Chaetoceros tenuissimus</name>
    <dbReference type="NCBI Taxonomy" id="426638"/>
    <lineage>
        <taxon>Eukaryota</taxon>
        <taxon>Sar</taxon>
        <taxon>Stramenopiles</taxon>
        <taxon>Ochrophyta</taxon>
        <taxon>Bacillariophyta</taxon>
        <taxon>Coscinodiscophyceae</taxon>
        <taxon>Chaetocerotophycidae</taxon>
        <taxon>Chaetocerotales</taxon>
        <taxon>Chaetocerotaceae</taxon>
        <taxon>Chaetoceros</taxon>
    </lineage>
</organism>
<keyword evidence="12" id="KW-1185">Reference proteome</keyword>
<comment type="similarity">
    <text evidence="2 10">Belongs to the glycosyltransferase 31 family.</text>
</comment>
<gene>
    <name evidence="11" type="ORF">CTEN210_15451</name>
</gene>
<dbReference type="PANTHER" id="PTHR11214:SF351">
    <property type="entry name" value="BETA-1,3-GALACTOSYLTRANSFERASE PVG3"/>
    <property type="match status" value="1"/>
</dbReference>
<dbReference type="GO" id="GO:0000139">
    <property type="term" value="C:Golgi membrane"/>
    <property type="evidence" value="ECO:0007669"/>
    <property type="project" value="UniProtKB-SubCell"/>
</dbReference>
<dbReference type="Proteomes" id="UP001054902">
    <property type="component" value="Unassembled WGS sequence"/>
</dbReference>
<reference evidence="11 12" key="1">
    <citation type="journal article" date="2021" name="Sci. Rep.">
        <title>The genome of the diatom Chaetoceros tenuissimus carries an ancient integrated fragment of an extant virus.</title>
        <authorList>
            <person name="Hongo Y."/>
            <person name="Kimura K."/>
            <person name="Takaki Y."/>
            <person name="Yoshida Y."/>
            <person name="Baba S."/>
            <person name="Kobayashi G."/>
            <person name="Nagasaki K."/>
            <person name="Hano T."/>
            <person name="Tomaru Y."/>
        </authorList>
    </citation>
    <scope>NUCLEOTIDE SEQUENCE [LARGE SCALE GENOMIC DNA]</scope>
    <source>
        <strain evidence="11 12">NIES-3715</strain>
    </source>
</reference>
<comment type="subcellular location">
    <subcellularLocation>
        <location evidence="1 10">Golgi apparatus membrane</location>
        <topology evidence="1 10">Single-pass type II membrane protein</topology>
    </subcellularLocation>
</comment>
<feature type="transmembrane region" description="Helical" evidence="10">
    <location>
        <begin position="24"/>
        <end position="45"/>
    </location>
</feature>
<protein>
    <recommendedName>
        <fullName evidence="10">Hexosyltransferase</fullName>
        <ecNumber evidence="10">2.4.1.-</ecNumber>
    </recommendedName>
</protein>
<keyword evidence="5 10" id="KW-0812">Transmembrane</keyword>
<dbReference type="InterPro" id="IPR002659">
    <property type="entry name" value="Glyco_trans_31"/>
</dbReference>
<keyword evidence="8 10" id="KW-0333">Golgi apparatus</keyword>
<evidence type="ECO:0000256" key="1">
    <source>
        <dbReference type="ARBA" id="ARBA00004323"/>
    </source>
</evidence>
<evidence type="ECO:0000256" key="7">
    <source>
        <dbReference type="ARBA" id="ARBA00022989"/>
    </source>
</evidence>
<keyword evidence="4" id="KW-0808">Transferase</keyword>
<keyword evidence="9 10" id="KW-0472">Membrane</keyword>